<name>A0A8B7NIG7_HYAAZ</name>
<sequence>MSTPRIFVVTGANKGIGLATVKALCEAVGSESIVYLTARSVERGTKAVEDLAKSGLKPRFHPLDVDDASSIETFATFLKKEYGGLDVLVNNAAIGYKEDAPEPYGVQAEHTVRVNYFGLQAVCNALFPLLRPHARVVNVSSSVGHLSWVNGEELRRQLADPALTVEQLDNIMRDFVKAAAAEKKQHVQLGWRDVQYAPYVASKVGVSALTRIQQRMLDQDPREDIVVNHCHPGYVKTDSTGNKGVFTAERGAVCPTYLALLPPNVASPRGEYVWHDKVVLDWVNADLPHPGY</sequence>
<evidence type="ECO:0000256" key="3">
    <source>
        <dbReference type="ARBA" id="ARBA00023002"/>
    </source>
</evidence>
<comment type="similarity">
    <text evidence="1 5">Belongs to the short-chain dehydrogenases/reductases (SDR) family.</text>
</comment>
<dbReference type="PRINTS" id="PR00081">
    <property type="entry name" value="GDHRDH"/>
</dbReference>
<dbReference type="CDD" id="cd05324">
    <property type="entry name" value="carb_red_PTCR-like_SDR_c"/>
    <property type="match status" value="1"/>
</dbReference>
<evidence type="ECO:0000256" key="4">
    <source>
        <dbReference type="ARBA" id="ARBA00026118"/>
    </source>
</evidence>
<dbReference type="PANTHER" id="PTHR43963:SF4">
    <property type="entry name" value="CARBONYL REDUCTASE (NADPH)"/>
    <property type="match status" value="1"/>
</dbReference>
<dbReference type="OrthoDB" id="7289984at2759"/>
<dbReference type="PANTHER" id="PTHR43963">
    <property type="entry name" value="CARBONYL REDUCTASE 1-RELATED"/>
    <property type="match status" value="1"/>
</dbReference>
<reference evidence="7" key="1">
    <citation type="submission" date="2025-08" db="UniProtKB">
        <authorList>
            <consortium name="RefSeq"/>
        </authorList>
    </citation>
    <scope>IDENTIFICATION</scope>
    <source>
        <tissue evidence="7">Whole organism</tissue>
    </source>
</reference>
<evidence type="ECO:0000313" key="7">
    <source>
        <dbReference type="RefSeq" id="XP_018013434.1"/>
    </source>
</evidence>
<evidence type="ECO:0000313" key="6">
    <source>
        <dbReference type="Proteomes" id="UP000694843"/>
    </source>
</evidence>
<keyword evidence="3" id="KW-0560">Oxidoreductase</keyword>
<evidence type="ECO:0000256" key="1">
    <source>
        <dbReference type="ARBA" id="ARBA00006484"/>
    </source>
</evidence>
<dbReference type="Pfam" id="PF00106">
    <property type="entry name" value="adh_short"/>
    <property type="match status" value="1"/>
</dbReference>
<gene>
    <name evidence="7" type="primary">LOC108670465</name>
</gene>
<dbReference type="GO" id="GO:0004090">
    <property type="term" value="F:carbonyl reductase (NADPH) activity"/>
    <property type="evidence" value="ECO:0007669"/>
    <property type="project" value="UniProtKB-EC"/>
</dbReference>
<keyword evidence="6" id="KW-1185">Reference proteome</keyword>
<dbReference type="EC" id="1.1.1.184" evidence="4"/>
<dbReference type="OMA" id="IMHEFVN"/>
<evidence type="ECO:0000256" key="2">
    <source>
        <dbReference type="ARBA" id="ARBA00022857"/>
    </source>
</evidence>
<dbReference type="InterPro" id="IPR002347">
    <property type="entry name" value="SDR_fam"/>
</dbReference>
<dbReference type="RefSeq" id="XP_018013434.1">
    <property type="nucleotide sequence ID" value="XM_018157945.1"/>
</dbReference>
<evidence type="ECO:0000256" key="5">
    <source>
        <dbReference type="RuleBase" id="RU000363"/>
    </source>
</evidence>
<dbReference type="Gene3D" id="3.40.50.720">
    <property type="entry name" value="NAD(P)-binding Rossmann-like Domain"/>
    <property type="match status" value="1"/>
</dbReference>
<dbReference type="InterPro" id="IPR045313">
    <property type="entry name" value="CBR1-like"/>
</dbReference>
<organism evidence="6 7">
    <name type="scientific">Hyalella azteca</name>
    <name type="common">Amphipod</name>
    <dbReference type="NCBI Taxonomy" id="294128"/>
    <lineage>
        <taxon>Eukaryota</taxon>
        <taxon>Metazoa</taxon>
        <taxon>Ecdysozoa</taxon>
        <taxon>Arthropoda</taxon>
        <taxon>Crustacea</taxon>
        <taxon>Multicrustacea</taxon>
        <taxon>Malacostraca</taxon>
        <taxon>Eumalacostraca</taxon>
        <taxon>Peracarida</taxon>
        <taxon>Amphipoda</taxon>
        <taxon>Senticaudata</taxon>
        <taxon>Talitrida</taxon>
        <taxon>Talitroidea</taxon>
        <taxon>Hyalellidae</taxon>
        <taxon>Hyalella</taxon>
    </lineage>
</organism>
<accession>A0A8B7NIG7</accession>
<dbReference type="GeneID" id="108670465"/>
<dbReference type="InterPro" id="IPR036291">
    <property type="entry name" value="NAD(P)-bd_dom_sf"/>
</dbReference>
<keyword evidence="2" id="KW-0521">NADP</keyword>
<dbReference type="KEGG" id="hazt:108670465"/>
<dbReference type="PRINTS" id="PR00080">
    <property type="entry name" value="SDRFAMILY"/>
</dbReference>
<proteinExistence type="inferred from homology"/>
<dbReference type="AlphaFoldDB" id="A0A8B7NIG7"/>
<protein>
    <recommendedName>
        <fullName evidence="4">carbonyl reductase (NADPH)</fullName>
        <ecNumber evidence="4">1.1.1.184</ecNumber>
    </recommendedName>
</protein>
<dbReference type="SUPFAM" id="SSF51735">
    <property type="entry name" value="NAD(P)-binding Rossmann-fold domains"/>
    <property type="match status" value="1"/>
</dbReference>
<dbReference type="Proteomes" id="UP000694843">
    <property type="component" value="Unplaced"/>
</dbReference>